<evidence type="ECO:0000256" key="1">
    <source>
        <dbReference type="SAM" id="Phobius"/>
    </source>
</evidence>
<keyword evidence="3" id="KW-1185">Reference proteome</keyword>
<gene>
    <name evidence="2" type="ORF">OS493_017316</name>
</gene>
<evidence type="ECO:0000313" key="3">
    <source>
        <dbReference type="Proteomes" id="UP001163046"/>
    </source>
</evidence>
<dbReference type="EMBL" id="MU825405">
    <property type="protein sequence ID" value="KAJ7391619.1"/>
    <property type="molecule type" value="Genomic_DNA"/>
</dbReference>
<accession>A0A9X0DB59</accession>
<protein>
    <recommendedName>
        <fullName evidence="4">Transmembrane protein</fullName>
    </recommendedName>
</protein>
<keyword evidence="1" id="KW-0812">Transmembrane</keyword>
<proteinExistence type="predicted"/>
<feature type="transmembrane region" description="Helical" evidence="1">
    <location>
        <begin position="55"/>
        <end position="76"/>
    </location>
</feature>
<name>A0A9X0DB59_9CNID</name>
<keyword evidence="1" id="KW-0472">Membrane</keyword>
<evidence type="ECO:0000313" key="2">
    <source>
        <dbReference type="EMBL" id="KAJ7391619.1"/>
    </source>
</evidence>
<comment type="caution">
    <text evidence="2">The sequence shown here is derived from an EMBL/GenBank/DDBJ whole genome shotgun (WGS) entry which is preliminary data.</text>
</comment>
<reference evidence="2" key="1">
    <citation type="submission" date="2023-01" db="EMBL/GenBank/DDBJ databases">
        <title>Genome assembly of the deep-sea coral Lophelia pertusa.</title>
        <authorList>
            <person name="Herrera S."/>
            <person name="Cordes E."/>
        </authorList>
    </citation>
    <scope>NUCLEOTIDE SEQUENCE</scope>
    <source>
        <strain evidence="2">USNM1676648</strain>
        <tissue evidence="2">Polyp</tissue>
    </source>
</reference>
<sequence length="116" mass="12511">MENTSAFYIFIFVIVTAAIGFPLVYFGDKCKNAELRAANKNDTCKHIHNDDSAAALLWIGFILIIPLQIVMFLMFICFCYCAGFCLASILEDSSCSNSVAPSDGGGGGGFVLSPQH</sequence>
<organism evidence="2 3">
    <name type="scientific">Desmophyllum pertusum</name>
    <dbReference type="NCBI Taxonomy" id="174260"/>
    <lineage>
        <taxon>Eukaryota</taxon>
        <taxon>Metazoa</taxon>
        <taxon>Cnidaria</taxon>
        <taxon>Anthozoa</taxon>
        <taxon>Hexacorallia</taxon>
        <taxon>Scleractinia</taxon>
        <taxon>Caryophylliina</taxon>
        <taxon>Caryophylliidae</taxon>
        <taxon>Desmophyllum</taxon>
    </lineage>
</organism>
<dbReference type="Proteomes" id="UP001163046">
    <property type="component" value="Unassembled WGS sequence"/>
</dbReference>
<evidence type="ECO:0008006" key="4">
    <source>
        <dbReference type="Google" id="ProtNLM"/>
    </source>
</evidence>
<keyword evidence="1" id="KW-1133">Transmembrane helix</keyword>
<feature type="transmembrane region" description="Helical" evidence="1">
    <location>
        <begin position="6"/>
        <end position="26"/>
    </location>
</feature>
<dbReference type="AlphaFoldDB" id="A0A9X0DB59"/>